<dbReference type="PANTHER" id="PTHR33085">
    <property type="entry name" value="OS12G0113100 PROTEIN-RELATED"/>
    <property type="match status" value="1"/>
</dbReference>
<dbReference type="InterPro" id="IPR012871">
    <property type="entry name" value="DUF1668_ORYSA"/>
</dbReference>
<dbReference type="PANTHER" id="PTHR33085:SF97">
    <property type="entry name" value="DUF1618 DOMAIN-CONTAINING PROTEIN"/>
    <property type="match status" value="1"/>
</dbReference>
<dbReference type="OMA" id="VESTWHK"/>
<dbReference type="EnsemblPlants" id="TraesCS2B02G143700.1">
    <property type="protein sequence ID" value="TraesCS2B02G143700.1"/>
    <property type="gene ID" value="TraesCS2B02G143700"/>
</dbReference>
<dbReference type="Pfam" id="PF07893">
    <property type="entry name" value="DUF1668"/>
    <property type="match status" value="1"/>
</dbReference>
<evidence type="ECO:0008006" key="3">
    <source>
        <dbReference type="Google" id="ProtNLM"/>
    </source>
</evidence>
<proteinExistence type="predicted"/>
<keyword evidence="2" id="KW-1185">Reference proteome</keyword>
<dbReference type="Proteomes" id="UP000019116">
    <property type="component" value="Chromosome 2B"/>
</dbReference>
<dbReference type="Gramene" id="TraesCS2B02G143700.1">
    <property type="protein sequence ID" value="TraesCS2B02G143700.1"/>
    <property type="gene ID" value="TraesCS2B02G143700"/>
</dbReference>
<sequence>MSKRKSSLDTCSTAAKRPVAERQQHLFLVLDDWEKGYSVRKVDVDALGDADADERQPKAFDDPPLTRFDVVHGLSHAFVAHGTTIVAMNPRQVSPAIPAFDTATSAVGILPWPEFRTSFGRPILVSIAGKLFMFVNGGTHYLSDPPPPPAPAVQKPWVWTALDSSLPFTAAYCYAVHPDGRTLVVSARKWRHEAEKGTFSFDTERLEWTRHGDWMLPFRGQAHYVAALDAWVGICRHKGGTGHICSSDFMPVGSGARPTTLPRWKLLGEEKLFDDESPLHLGATLVPMGGGRFCLVESTWHKGDEDVRRRKGVESGMCNVFKRAHDMPDTLVSPVAFWI</sequence>
<accession>A0A3B6C0V2</accession>
<protein>
    <recommendedName>
        <fullName evidence="3">DUF1618 domain-containing protein</fullName>
    </recommendedName>
</protein>
<name>A0A3B6C0V2_WHEAT</name>
<reference evidence="1" key="2">
    <citation type="submission" date="2018-10" db="UniProtKB">
        <authorList>
            <consortium name="EnsemblPlants"/>
        </authorList>
    </citation>
    <scope>IDENTIFICATION</scope>
</reference>
<reference evidence="1" key="1">
    <citation type="submission" date="2018-08" db="EMBL/GenBank/DDBJ databases">
        <authorList>
            <person name="Rossello M."/>
        </authorList>
    </citation>
    <scope>NUCLEOTIDE SEQUENCE [LARGE SCALE GENOMIC DNA]</scope>
    <source>
        <strain evidence="1">cv. Chinese Spring</strain>
    </source>
</reference>
<evidence type="ECO:0000313" key="2">
    <source>
        <dbReference type="Proteomes" id="UP000019116"/>
    </source>
</evidence>
<dbReference type="AlphaFoldDB" id="A0A3B6C0V2"/>
<dbReference type="OrthoDB" id="674784at2759"/>
<evidence type="ECO:0000313" key="1">
    <source>
        <dbReference type="EnsemblPlants" id="TraesCS2B02G143700.1"/>
    </source>
</evidence>
<dbReference type="Gramene" id="TraesCS2B03G0347200.1">
    <property type="protein sequence ID" value="TraesCS2B03G0347200.1.CDS"/>
    <property type="gene ID" value="TraesCS2B03G0347200"/>
</dbReference>
<organism evidence="1">
    <name type="scientific">Triticum aestivum</name>
    <name type="common">Wheat</name>
    <dbReference type="NCBI Taxonomy" id="4565"/>
    <lineage>
        <taxon>Eukaryota</taxon>
        <taxon>Viridiplantae</taxon>
        <taxon>Streptophyta</taxon>
        <taxon>Embryophyta</taxon>
        <taxon>Tracheophyta</taxon>
        <taxon>Spermatophyta</taxon>
        <taxon>Magnoliopsida</taxon>
        <taxon>Liliopsida</taxon>
        <taxon>Poales</taxon>
        <taxon>Poaceae</taxon>
        <taxon>BOP clade</taxon>
        <taxon>Pooideae</taxon>
        <taxon>Triticodae</taxon>
        <taxon>Triticeae</taxon>
        <taxon>Triticinae</taxon>
        <taxon>Triticum</taxon>
    </lineage>
</organism>